<keyword evidence="8" id="KW-0626">Porin</keyword>
<keyword evidence="6" id="KW-0732">Signal</keyword>
<keyword evidence="4" id="KW-1134">Transmembrane beta strand</keyword>
<dbReference type="PANTHER" id="PTHR34501">
    <property type="entry name" value="PROTEIN YDDL-RELATED"/>
    <property type="match status" value="1"/>
</dbReference>
<dbReference type="GO" id="GO:0006811">
    <property type="term" value="P:monoatomic ion transport"/>
    <property type="evidence" value="ECO:0007669"/>
    <property type="project" value="UniProtKB-KW"/>
</dbReference>
<evidence type="ECO:0000313" key="13">
    <source>
        <dbReference type="Proteomes" id="UP000245020"/>
    </source>
</evidence>
<protein>
    <recommendedName>
        <fullName evidence="11">Porin domain-containing protein</fullName>
    </recommendedName>
</protein>
<evidence type="ECO:0000259" key="11">
    <source>
        <dbReference type="Pfam" id="PF13609"/>
    </source>
</evidence>
<dbReference type="EMBL" id="QEWQ01000003">
    <property type="protein sequence ID" value="PWD81094.1"/>
    <property type="molecule type" value="Genomic_DNA"/>
</dbReference>
<accession>A0A2U2AEK6</accession>
<keyword evidence="10" id="KW-0998">Cell outer membrane</keyword>
<reference evidence="13" key="1">
    <citation type="submission" date="2018-05" db="EMBL/GenBank/DDBJ databases">
        <title>Ignatzschineria dubaiensis sp. nov., isolated from necrotic foot tissues of dromedaries (Camelus dromedarius) and associated maggots in Dubai, United Arab Emirates.</title>
        <authorList>
            <person name="Tsang C.C."/>
            <person name="Tang J.Y.M."/>
            <person name="Fong J.Y.H."/>
            <person name="Kinne J."/>
            <person name="Lee H.H."/>
            <person name="Joseph M."/>
            <person name="Jose S."/>
            <person name="Schuster R.K."/>
            <person name="Tang Y."/>
            <person name="Sivakumar S."/>
            <person name="Chen J.H.K."/>
            <person name="Teng J.L.L."/>
            <person name="Lau S.K.P."/>
            <person name="Wernery U."/>
            <person name="Woo P.C.Y."/>
        </authorList>
    </citation>
    <scope>NUCLEOTIDE SEQUENCE [LARGE SCALE GENOMIC DNA]</scope>
    <source>
        <strain evidence="13">KCTC 22644</strain>
    </source>
</reference>
<dbReference type="GO" id="GO:0015288">
    <property type="term" value="F:porin activity"/>
    <property type="evidence" value="ECO:0007669"/>
    <property type="project" value="UniProtKB-KW"/>
</dbReference>
<proteinExistence type="predicted"/>
<keyword evidence="13" id="KW-1185">Reference proteome</keyword>
<comment type="subcellular location">
    <subcellularLocation>
        <location evidence="1">Cell outer membrane</location>
        <topology evidence="1">Multi-pass membrane protein</topology>
    </subcellularLocation>
</comment>
<dbReference type="Gene3D" id="2.40.160.10">
    <property type="entry name" value="Porin"/>
    <property type="match status" value="1"/>
</dbReference>
<dbReference type="AlphaFoldDB" id="A0A2U2AEK6"/>
<evidence type="ECO:0000256" key="9">
    <source>
        <dbReference type="ARBA" id="ARBA00023136"/>
    </source>
</evidence>
<keyword evidence="9" id="KW-0472">Membrane</keyword>
<dbReference type="InterPro" id="IPR023614">
    <property type="entry name" value="Porin_dom_sf"/>
</dbReference>
<dbReference type="Pfam" id="PF13609">
    <property type="entry name" value="Porin_4"/>
    <property type="match status" value="1"/>
</dbReference>
<evidence type="ECO:0000256" key="6">
    <source>
        <dbReference type="ARBA" id="ARBA00022729"/>
    </source>
</evidence>
<dbReference type="GO" id="GO:0009279">
    <property type="term" value="C:cell outer membrane"/>
    <property type="evidence" value="ECO:0007669"/>
    <property type="project" value="UniProtKB-SubCell"/>
</dbReference>
<evidence type="ECO:0000256" key="10">
    <source>
        <dbReference type="ARBA" id="ARBA00023237"/>
    </source>
</evidence>
<feature type="domain" description="Porin" evidence="11">
    <location>
        <begin position="53"/>
        <end position="434"/>
    </location>
</feature>
<keyword evidence="7" id="KW-0406">Ion transport</keyword>
<sequence>MMKQRPALSTECFSGARDYGYIIAIIDSIIRSLHLKRVLIMRIMNKTLIAATLTSLLALTYAQADTTLYGTIGFEYQSKKFASDAPTYDNGKGTFSRERLSNIGTADHEFGIRGTESLGGDTSVIYNLEWKFHADDDNYQDGLTTHVAYLGLTGNWGTIKVGRQDNPFKVMLVDSTVNDDFNGSDVISSAAESAMTTALGGIGITMSNNNNTYNGFDATHITFNGQNPTITVNSEAENYFDGTTISYTDYSHFGHTLSYTTPDFAGFQANAAIMMNAALYPENNKKGIDLWTINAQYGIDAGDGQILAQAGYIQGHLVDRDKSKVWGAFLGYLSDQWNVTASYADGNYHKAPTAITTAQGVTSEISNKAKSKGWDLGASFSFGANYDNTIRASYGQNQVKQFGAKDKVKSWAIGYQNNLSSRTTAWVEYGVSKTTFNKQFNNLEAQKNSVVSIGLSHDF</sequence>
<evidence type="ECO:0000256" key="2">
    <source>
        <dbReference type="ARBA" id="ARBA00011233"/>
    </source>
</evidence>
<keyword evidence="3" id="KW-0813">Transport</keyword>
<gene>
    <name evidence="12" type="ORF">DC083_04120</name>
</gene>
<dbReference type="InterPro" id="IPR033900">
    <property type="entry name" value="Gram_neg_porin_domain"/>
</dbReference>
<evidence type="ECO:0000256" key="8">
    <source>
        <dbReference type="ARBA" id="ARBA00023114"/>
    </source>
</evidence>
<evidence type="ECO:0000313" key="12">
    <source>
        <dbReference type="EMBL" id="PWD81094.1"/>
    </source>
</evidence>
<dbReference type="CDD" id="cd00342">
    <property type="entry name" value="gram_neg_porins"/>
    <property type="match status" value="1"/>
</dbReference>
<organism evidence="12 13">
    <name type="scientific">Ignatzschineria ureiclastica</name>
    <dbReference type="NCBI Taxonomy" id="472582"/>
    <lineage>
        <taxon>Bacteria</taxon>
        <taxon>Pseudomonadati</taxon>
        <taxon>Pseudomonadota</taxon>
        <taxon>Gammaproteobacteria</taxon>
        <taxon>Cardiobacteriales</taxon>
        <taxon>Ignatzschineriaceae</taxon>
        <taxon>Ignatzschineria</taxon>
    </lineage>
</organism>
<name>A0A2U2AEK6_9GAMM</name>
<keyword evidence="5" id="KW-0812">Transmembrane</keyword>
<comment type="subunit">
    <text evidence="2">Homotrimer.</text>
</comment>
<dbReference type="GO" id="GO:0046930">
    <property type="term" value="C:pore complex"/>
    <property type="evidence" value="ECO:0007669"/>
    <property type="project" value="UniProtKB-KW"/>
</dbReference>
<dbReference type="PANTHER" id="PTHR34501:SF9">
    <property type="entry name" value="MAJOR OUTER MEMBRANE PROTEIN P.IA"/>
    <property type="match status" value="1"/>
</dbReference>
<comment type="caution">
    <text evidence="12">The sequence shown here is derived from an EMBL/GenBank/DDBJ whole genome shotgun (WGS) entry which is preliminary data.</text>
</comment>
<dbReference type="InterPro" id="IPR050298">
    <property type="entry name" value="Gram-neg_bact_OMP"/>
</dbReference>
<evidence type="ECO:0000256" key="7">
    <source>
        <dbReference type="ARBA" id="ARBA00023065"/>
    </source>
</evidence>
<evidence type="ECO:0000256" key="3">
    <source>
        <dbReference type="ARBA" id="ARBA00022448"/>
    </source>
</evidence>
<dbReference type="SUPFAM" id="SSF56935">
    <property type="entry name" value="Porins"/>
    <property type="match status" value="1"/>
</dbReference>
<evidence type="ECO:0000256" key="1">
    <source>
        <dbReference type="ARBA" id="ARBA00004571"/>
    </source>
</evidence>
<evidence type="ECO:0000256" key="5">
    <source>
        <dbReference type="ARBA" id="ARBA00022692"/>
    </source>
</evidence>
<evidence type="ECO:0000256" key="4">
    <source>
        <dbReference type="ARBA" id="ARBA00022452"/>
    </source>
</evidence>
<dbReference type="Proteomes" id="UP000245020">
    <property type="component" value="Unassembled WGS sequence"/>
</dbReference>